<dbReference type="PANTHER" id="PTHR10283:SF82">
    <property type="entry name" value="SOLUTE CARRIER FAMILY 13 MEMBER 2"/>
    <property type="match status" value="1"/>
</dbReference>
<accession>A0AAD9MSN9</accession>
<evidence type="ECO:0000256" key="5">
    <source>
        <dbReference type="ARBA" id="ARBA00023136"/>
    </source>
</evidence>
<dbReference type="EMBL" id="JAODUP010000922">
    <property type="protein sequence ID" value="KAK2142703.1"/>
    <property type="molecule type" value="Genomic_DNA"/>
</dbReference>
<keyword evidence="5 6" id="KW-0472">Membrane</keyword>
<evidence type="ECO:0000313" key="7">
    <source>
        <dbReference type="EMBL" id="KAK2142703.1"/>
    </source>
</evidence>
<dbReference type="GO" id="GO:0005886">
    <property type="term" value="C:plasma membrane"/>
    <property type="evidence" value="ECO:0007669"/>
    <property type="project" value="TreeGrafter"/>
</dbReference>
<sequence length="331" mass="36694">MASLRTFGATLWRYNNLLIIVITPLVLLPLPLLVPGKESSMMFMGGLMVALAFQRCGLHKRVALSVLSVMGVQPIWLMFGFIASTWFLSMWICNAATTLMMLTILEAVLLKVNETRKEQKLSENKKVGGNTEAGTDYDMTCVRVMGVTNYPSGKIQVVSDDDGLVVKENDSNSLDIVTTENNMEQDCPQQDDAIDEEFIRFSKGMTLATVYAANIGGSATMTGAAPNVVMKNFADNLWKKRICTVSPVNFPSWMLFSVPSALITAFFIWLWLALFYLRPRAFRSCFKRESNNSNKNAIKAEIKRELKELGKISAGLVLLKFGVETPGCGLV</sequence>
<evidence type="ECO:0000256" key="4">
    <source>
        <dbReference type="ARBA" id="ARBA00022989"/>
    </source>
</evidence>
<evidence type="ECO:0000256" key="3">
    <source>
        <dbReference type="ARBA" id="ARBA00022692"/>
    </source>
</evidence>
<feature type="transmembrane region" description="Helical" evidence="6">
    <location>
        <begin position="12"/>
        <end position="34"/>
    </location>
</feature>
<gene>
    <name evidence="7" type="ORF">LSH36_922g01012</name>
</gene>
<comment type="similarity">
    <text evidence="2">Belongs to the SLC13A/DASS transporter (TC 2.A.47) family. NADC subfamily.</text>
</comment>
<reference evidence="7" key="1">
    <citation type="journal article" date="2023" name="Mol. Biol. Evol.">
        <title>Third-Generation Sequencing Reveals the Adaptive Role of the Epigenome in Three Deep-Sea Polychaetes.</title>
        <authorList>
            <person name="Perez M."/>
            <person name="Aroh O."/>
            <person name="Sun Y."/>
            <person name="Lan Y."/>
            <person name="Juniper S.K."/>
            <person name="Young C.R."/>
            <person name="Angers B."/>
            <person name="Qian P.Y."/>
        </authorList>
    </citation>
    <scope>NUCLEOTIDE SEQUENCE</scope>
    <source>
        <strain evidence="7">P08H-3</strain>
    </source>
</reference>
<evidence type="ECO:0000313" key="8">
    <source>
        <dbReference type="Proteomes" id="UP001208570"/>
    </source>
</evidence>
<dbReference type="InterPro" id="IPR001898">
    <property type="entry name" value="SLC13A/DASS"/>
</dbReference>
<evidence type="ECO:0000256" key="1">
    <source>
        <dbReference type="ARBA" id="ARBA00004141"/>
    </source>
</evidence>
<evidence type="ECO:0000256" key="6">
    <source>
        <dbReference type="SAM" id="Phobius"/>
    </source>
</evidence>
<feature type="transmembrane region" description="Helical" evidence="6">
    <location>
        <begin position="208"/>
        <end position="230"/>
    </location>
</feature>
<comment type="caution">
    <text evidence="7">The sequence shown here is derived from an EMBL/GenBank/DDBJ whole genome shotgun (WGS) entry which is preliminary data.</text>
</comment>
<dbReference type="PANTHER" id="PTHR10283">
    <property type="entry name" value="SOLUTE CARRIER FAMILY 13 MEMBER"/>
    <property type="match status" value="1"/>
</dbReference>
<dbReference type="GO" id="GO:0005310">
    <property type="term" value="F:dicarboxylic acid transmembrane transporter activity"/>
    <property type="evidence" value="ECO:0007669"/>
    <property type="project" value="UniProtKB-ARBA"/>
</dbReference>
<dbReference type="AlphaFoldDB" id="A0AAD9MSN9"/>
<keyword evidence="3 6" id="KW-0812">Transmembrane</keyword>
<keyword evidence="8" id="KW-1185">Reference proteome</keyword>
<protein>
    <submittedName>
        <fullName evidence="7">Uncharacterized protein</fullName>
    </submittedName>
</protein>
<dbReference type="Proteomes" id="UP001208570">
    <property type="component" value="Unassembled WGS sequence"/>
</dbReference>
<organism evidence="7 8">
    <name type="scientific">Paralvinella palmiformis</name>
    <dbReference type="NCBI Taxonomy" id="53620"/>
    <lineage>
        <taxon>Eukaryota</taxon>
        <taxon>Metazoa</taxon>
        <taxon>Spiralia</taxon>
        <taxon>Lophotrochozoa</taxon>
        <taxon>Annelida</taxon>
        <taxon>Polychaeta</taxon>
        <taxon>Sedentaria</taxon>
        <taxon>Canalipalpata</taxon>
        <taxon>Terebellida</taxon>
        <taxon>Terebelliformia</taxon>
        <taxon>Alvinellidae</taxon>
        <taxon>Paralvinella</taxon>
    </lineage>
</organism>
<dbReference type="Pfam" id="PF00939">
    <property type="entry name" value="Na_sulph_symp"/>
    <property type="match status" value="1"/>
</dbReference>
<feature type="transmembrane region" description="Helical" evidence="6">
    <location>
        <begin position="40"/>
        <end position="56"/>
    </location>
</feature>
<keyword evidence="4 6" id="KW-1133">Transmembrane helix</keyword>
<feature type="transmembrane region" description="Helical" evidence="6">
    <location>
        <begin position="250"/>
        <end position="277"/>
    </location>
</feature>
<comment type="subcellular location">
    <subcellularLocation>
        <location evidence="1">Membrane</location>
        <topology evidence="1">Multi-pass membrane protein</topology>
    </subcellularLocation>
</comment>
<feature type="transmembrane region" description="Helical" evidence="6">
    <location>
        <begin position="63"/>
        <end position="82"/>
    </location>
</feature>
<dbReference type="GO" id="GO:0015556">
    <property type="term" value="F:C4-dicarboxylate transmembrane transporter activity"/>
    <property type="evidence" value="ECO:0007669"/>
    <property type="project" value="UniProtKB-ARBA"/>
</dbReference>
<evidence type="ECO:0000256" key="2">
    <source>
        <dbReference type="ARBA" id="ARBA00006772"/>
    </source>
</evidence>
<proteinExistence type="inferred from homology"/>
<feature type="transmembrane region" description="Helical" evidence="6">
    <location>
        <begin position="88"/>
        <end position="110"/>
    </location>
</feature>
<name>A0AAD9MSN9_9ANNE</name>